<accession>A0A9W8EDN9</accession>
<evidence type="ECO:0000256" key="6">
    <source>
        <dbReference type="ARBA" id="ARBA00023242"/>
    </source>
</evidence>
<dbReference type="SMART" id="SM00360">
    <property type="entry name" value="RRM"/>
    <property type="match status" value="2"/>
</dbReference>
<dbReference type="InterPro" id="IPR000504">
    <property type="entry name" value="RRM_dom"/>
</dbReference>
<evidence type="ECO:0000256" key="7">
    <source>
        <dbReference type="PROSITE-ProRule" id="PRU00176"/>
    </source>
</evidence>
<dbReference type="AlphaFoldDB" id="A0A9W8EDN9"/>
<name>A0A9W8EDN9_9FUNG</name>
<dbReference type="CDD" id="cd12395">
    <property type="entry name" value="RRM2_RBM34"/>
    <property type="match status" value="1"/>
</dbReference>
<evidence type="ECO:0000256" key="1">
    <source>
        <dbReference type="ARBA" id="ARBA00002475"/>
    </source>
</evidence>
<keyword evidence="6" id="KW-0539">Nucleus</keyword>
<dbReference type="Pfam" id="PF00076">
    <property type="entry name" value="RRM_1"/>
    <property type="match status" value="1"/>
</dbReference>
<sequence length="341" mass="38074">MTDDSATQQPSLFFTADANADSVDPALASLFNNSVKPVDPTEFETTSSLPADEASQTADQPSSSSANNKRKRAPATPEEEAEKRRRTIFVGNVNVEVIKDKRAEQDLRQLFRQFGPIDSMRFRSVAFSKEIPKRAAFLSQSFHENRNACNAYIVFQNADSVEKATSLSGSMFMDHHLRVDAADTKRQFSRKRAVFVGNLPFTVEDEALWRHFGTYGRVTSVRVVRDAKTNLGKGFAYVEMEDEASAGLALQLNGTPFEGRELRVNVCVNSETYTAKRNVLRQEMAEKTAIKKQRAKQRTDPARSAPKGSRPAQFEGERATKLTGALRRLAGKDKNKARKKK</sequence>
<dbReference type="PROSITE" id="PS50102">
    <property type="entry name" value="RRM"/>
    <property type="match status" value="2"/>
</dbReference>
<dbReference type="GO" id="GO:0003723">
    <property type="term" value="F:RNA binding"/>
    <property type="evidence" value="ECO:0007669"/>
    <property type="project" value="UniProtKB-UniRule"/>
</dbReference>
<comment type="similarity">
    <text evidence="3">Belongs to the RRM RBM34 family.</text>
</comment>
<gene>
    <name evidence="10" type="primary">NOP12</name>
    <name evidence="10" type="ORF">H4R34_001556</name>
</gene>
<evidence type="ECO:0000256" key="4">
    <source>
        <dbReference type="ARBA" id="ARBA00015520"/>
    </source>
</evidence>
<dbReference type="EMBL" id="JANBQB010000077">
    <property type="protein sequence ID" value="KAJ1982859.1"/>
    <property type="molecule type" value="Genomic_DNA"/>
</dbReference>
<dbReference type="InterPro" id="IPR012677">
    <property type="entry name" value="Nucleotide-bd_a/b_plait_sf"/>
</dbReference>
<evidence type="ECO:0000256" key="3">
    <source>
        <dbReference type="ARBA" id="ARBA00007077"/>
    </source>
</evidence>
<dbReference type="InterPro" id="IPR034221">
    <property type="entry name" value="RBM34_RRM2"/>
</dbReference>
<evidence type="ECO:0000313" key="10">
    <source>
        <dbReference type="EMBL" id="KAJ1982859.1"/>
    </source>
</evidence>
<proteinExistence type="inferred from homology"/>
<evidence type="ECO:0000256" key="2">
    <source>
        <dbReference type="ARBA" id="ARBA00004604"/>
    </source>
</evidence>
<comment type="function">
    <text evidence="1">Involved in pre-25S rRNA processing.</text>
</comment>
<organism evidence="10 11">
    <name type="scientific">Dimargaris verticillata</name>
    <dbReference type="NCBI Taxonomy" id="2761393"/>
    <lineage>
        <taxon>Eukaryota</taxon>
        <taxon>Fungi</taxon>
        <taxon>Fungi incertae sedis</taxon>
        <taxon>Zoopagomycota</taxon>
        <taxon>Kickxellomycotina</taxon>
        <taxon>Dimargaritomycetes</taxon>
        <taxon>Dimargaritales</taxon>
        <taxon>Dimargaritaceae</taxon>
        <taxon>Dimargaris</taxon>
    </lineage>
</organism>
<comment type="caution">
    <text evidence="10">The sequence shown here is derived from an EMBL/GenBank/DDBJ whole genome shotgun (WGS) entry which is preliminary data.</text>
</comment>
<dbReference type="Proteomes" id="UP001151582">
    <property type="component" value="Unassembled WGS sequence"/>
</dbReference>
<evidence type="ECO:0000259" key="9">
    <source>
        <dbReference type="PROSITE" id="PS50102"/>
    </source>
</evidence>
<keyword evidence="11" id="KW-1185">Reference proteome</keyword>
<feature type="domain" description="RRM" evidence="9">
    <location>
        <begin position="86"/>
        <end position="184"/>
    </location>
</feature>
<feature type="compositionally biased region" description="Polar residues" evidence="8">
    <location>
        <begin position="43"/>
        <end position="67"/>
    </location>
</feature>
<dbReference type="InterPro" id="IPR035979">
    <property type="entry name" value="RBD_domain_sf"/>
</dbReference>
<keyword evidence="5 7" id="KW-0694">RNA-binding</keyword>
<dbReference type="OrthoDB" id="442677at2759"/>
<feature type="region of interest" description="Disordered" evidence="8">
    <location>
        <begin position="33"/>
        <end position="83"/>
    </location>
</feature>
<evidence type="ECO:0000256" key="8">
    <source>
        <dbReference type="SAM" id="MobiDB-lite"/>
    </source>
</evidence>
<dbReference type="PANTHER" id="PTHR23236:SF25">
    <property type="entry name" value="RNA-BINDING PROTEIN 34"/>
    <property type="match status" value="1"/>
</dbReference>
<reference evidence="10" key="1">
    <citation type="submission" date="2022-07" db="EMBL/GenBank/DDBJ databases">
        <title>Phylogenomic reconstructions and comparative analyses of Kickxellomycotina fungi.</title>
        <authorList>
            <person name="Reynolds N.K."/>
            <person name="Stajich J.E."/>
            <person name="Barry K."/>
            <person name="Grigoriev I.V."/>
            <person name="Crous P."/>
            <person name="Smith M.E."/>
        </authorList>
    </citation>
    <scope>NUCLEOTIDE SEQUENCE</scope>
    <source>
        <strain evidence="10">RSA 567</strain>
    </source>
</reference>
<dbReference type="SUPFAM" id="SSF54928">
    <property type="entry name" value="RNA-binding domain, RBD"/>
    <property type="match status" value="2"/>
</dbReference>
<dbReference type="PANTHER" id="PTHR23236">
    <property type="entry name" value="EUKARYOTIC TRANSLATION INITIATION FACTOR 4B/4H"/>
    <property type="match status" value="1"/>
</dbReference>
<evidence type="ECO:0000256" key="5">
    <source>
        <dbReference type="ARBA" id="ARBA00022884"/>
    </source>
</evidence>
<dbReference type="Gene3D" id="3.30.70.330">
    <property type="match status" value="2"/>
</dbReference>
<evidence type="ECO:0000313" key="11">
    <source>
        <dbReference type="Proteomes" id="UP001151582"/>
    </source>
</evidence>
<feature type="region of interest" description="Disordered" evidence="8">
    <location>
        <begin position="287"/>
        <end position="341"/>
    </location>
</feature>
<feature type="domain" description="RRM" evidence="9">
    <location>
        <begin position="192"/>
        <end position="269"/>
    </location>
</feature>
<protein>
    <recommendedName>
        <fullName evidence="4">Nucleolar protein 12</fullName>
    </recommendedName>
</protein>
<comment type="subcellular location">
    <subcellularLocation>
        <location evidence="2">Nucleus</location>
        <location evidence="2">Nucleolus</location>
    </subcellularLocation>
</comment>